<dbReference type="AlphaFoldDB" id="A0A1L7UC23"/>
<reference evidence="2" key="1">
    <citation type="journal article" date="2016" name="Genome Biol. Evol.">
        <title>Comparative 'omics' of the Fusarium fujikuroi species complex highlights differences in genetic potential and metabolite synthesis.</title>
        <authorList>
            <person name="Niehaus E.-M."/>
            <person name="Muensterkoetter M."/>
            <person name="Proctor R.H."/>
            <person name="Brown D.W."/>
            <person name="Sharon A."/>
            <person name="Idan Y."/>
            <person name="Oren-Young L."/>
            <person name="Sieber C.M."/>
            <person name="Novak O."/>
            <person name="Pencik A."/>
            <person name="Tarkowska D."/>
            <person name="Hromadova K."/>
            <person name="Freeman S."/>
            <person name="Maymon M."/>
            <person name="Elazar M."/>
            <person name="Youssef S.A."/>
            <person name="El-Shabrawy E.S.M."/>
            <person name="Shalaby A.B.A."/>
            <person name="Houterman P."/>
            <person name="Brock N.L."/>
            <person name="Burkhardt I."/>
            <person name="Tsavkelova E.A."/>
            <person name="Dickschat J.S."/>
            <person name="Galuszka P."/>
            <person name="Gueldener U."/>
            <person name="Tudzynski B."/>
        </authorList>
    </citation>
    <scope>NUCLEOTIDE SEQUENCE [LARGE SCALE GENOMIC DNA]</scope>
    <source>
        <strain evidence="2">MRC7560</strain>
    </source>
</reference>
<protein>
    <submittedName>
        <fullName evidence="1">Uncharacterized protein</fullName>
    </submittedName>
</protein>
<organism evidence="1 2">
    <name type="scientific">Fusarium mangiferae</name>
    <name type="common">Mango malformation disease fungus</name>
    <dbReference type="NCBI Taxonomy" id="192010"/>
    <lineage>
        <taxon>Eukaryota</taxon>
        <taxon>Fungi</taxon>
        <taxon>Dikarya</taxon>
        <taxon>Ascomycota</taxon>
        <taxon>Pezizomycotina</taxon>
        <taxon>Sordariomycetes</taxon>
        <taxon>Hypocreomycetidae</taxon>
        <taxon>Hypocreales</taxon>
        <taxon>Nectriaceae</taxon>
        <taxon>Fusarium</taxon>
        <taxon>Fusarium fujikuroi species complex</taxon>
    </lineage>
</organism>
<dbReference type="VEuPathDB" id="FungiDB:FMAN_14133"/>
<dbReference type="RefSeq" id="XP_041690994.1">
    <property type="nucleotide sequence ID" value="XM_041825633.1"/>
</dbReference>
<dbReference type="Proteomes" id="UP000184255">
    <property type="component" value="Unassembled WGS sequence"/>
</dbReference>
<gene>
    <name evidence="1" type="ORF">FMAN_14133</name>
</gene>
<keyword evidence="2" id="KW-1185">Reference proteome</keyword>
<evidence type="ECO:0000313" key="2">
    <source>
        <dbReference type="Proteomes" id="UP000184255"/>
    </source>
</evidence>
<name>A0A1L7UC23_FUSMA</name>
<comment type="caution">
    <text evidence="1">The sequence shown here is derived from an EMBL/GenBank/DDBJ whole genome shotgun (WGS) entry which is preliminary data.</text>
</comment>
<evidence type="ECO:0000313" key="1">
    <source>
        <dbReference type="EMBL" id="CVL08250.1"/>
    </source>
</evidence>
<sequence length="531" mass="60702">MEEGNLQERTVELDPHPMRLHDLLDLPTNDDTWHALIIRWDDKRFSLFPWEVPSVHLVGSLANGDYVVVVTSCIYQRFHNAYRQYILRQVETGQDVFFEILKPNNGKIAEYGLEAAERKTRSDVLRRAVQGVTSPGGLALYRYYKEIIHDNSDILPLEWALLGYDLRLSGSEVRDKFVLSSLLLDLHFVQDLESHDVSQLVERKRQDGWGSYLLMKESLAISKVVENADEEMHELLLVRGLLEFAGHKTSVRFYQHDQECATYDSCIILGRALRRVFEPKQESKFESSGSMPARMEIPRLLGAYEVQERLNRSGYSEIDISQMCANLAVFLPIGIPVPYHETLPATLVNRLKRKVVMNAIRAISDTCILHLPALLRKEHHARSFLLYLVRNGLETEVTKTWMNSTEGQSIYDQTLASMREQAQSLEEFILCLNTLIAYLHLLDPPEPAVSLVYACHLCDFSYLLHGGTQINRRSVLEAVAGSVQKVLAGFPADIAQILMPMNRPPPVQWCDGIIQWYLQRRAAEVMTHDEA</sequence>
<dbReference type="GeneID" id="65093382"/>
<proteinExistence type="predicted"/>
<accession>A0A1L7UC23</accession>
<dbReference type="EMBL" id="FCQH01000022">
    <property type="protein sequence ID" value="CVL08250.1"/>
    <property type="molecule type" value="Genomic_DNA"/>
</dbReference>